<dbReference type="Gene3D" id="3.90.180.10">
    <property type="entry name" value="Medium-chain alcohol dehydrogenases, catalytic domain"/>
    <property type="match status" value="1"/>
</dbReference>
<dbReference type="Pfam" id="PF00107">
    <property type="entry name" value="ADH_zinc_N"/>
    <property type="match status" value="1"/>
</dbReference>
<dbReference type="InterPro" id="IPR002328">
    <property type="entry name" value="ADH_Zn_CS"/>
</dbReference>
<accession>A0ABU0FMY0</accession>
<evidence type="ECO:0000313" key="7">
    <source>
        <dbReference type="EMBL" id="MDQ0395871.1"/>
    </source>
</evidence>
<dbReference type="Gene3D" id="3.40.50.720">
    <property type="entry name" value="NAD(P)-binding Rossmann-like Domain"/>
    <property type="match status" value="1"/>
</dbReference>
<dbReference type="EC" id="1.1.1.14" evidence="7"/>
<dbReference type="InterPro" id="IPR050129">
    <property type="entry name" value="Zn_alcohol_dh"/>
</dbReference>
<dbReference type="PROSITE" id="PS00059">
    <property type="entry name" value="ADH_ZINC"/>
    <property type="match status" value="1"/>
</dbReference>
<evidence type="ECO:0000259" key="6">
    <source>
        <dbReference type="Pfam" id="PF08240"/>
    </source>
</evidence>
<dbReference type="EMBL" id="JAUSVK010000001">
    <property type="protein sequence ID" value="MDQ0395871.1"/>
    <property type="molecule type" value="Genomic_DNA"/>
</dbReference>
<evidence type="ECO:0000313" key="8">
    <source>
        <dbReference type="Proteomes" id="UP001237448"/>
    </source>
</evidence>
<dbReference type="PANTHER" id="PTHR43401">
    <property type="entry name" value="L-THREONINE 3-DEHYDROGENASE"/>
    <property type="match status" value="1"/>
</dbReference>
<comment type="caution">
    <text evidence="7">The sequence shown here is derived from an EMBL/GenBank/DDBJ whole genome shotgun (WGS) entry which is preliminary data.</text>
</comment>
<dbReference type="GO" id="GO:0003939">
    <property type="term" value="F:L-iditol 2-dehydrogenase (NAD+) activity"/>
    <property type="evidence" value="ECO:0007669"/>
    <property type="project" value="UniProtKB-EC"/>
</dbReference>
<keyword evidence="2 4" id="KW-0862">Zinc</keyword>
<dbReference type="InterPro" id="IPR011032">
    <property type="entry name" value="GroES-like_sf"/>
</dbReference>
<dbReference type="Proteomes" id="UP001237448">
    <property type="component" value="Unassembled WGS sequence"/>
</dbReference>
<dbReference type="InterPro" id="IPR013149">
    <property type="entry name" value="ADH-like_C"/>
</dbReference>
<gene>
    <name evidence="7" type="ORF">J3R73_005663</name>
</gene>
<evidence type="ECO:0000259" key="5">
    <source>
        <dbReference type="Pfam" id="PF00107"/>
    </source>
</evidence>
<sequence length="385" mass="41694">MQPNRVKAAVMTGPGRIETQHFPYPDAGEDGMVIKLELCGLCGTDKHTYRGETTQYGGTPAETSTPFPIIPGHEIVGTVADIGKRARTGLEYHGQTLAIGDRVVMCPDILCGRCYYCRNFHGFPLCENIRGYGNHYTSTEAPHLMGGWAEHIYVRPDAFVFKVPDSIDADIAVMTELMAVTYNLDKAKSFYSMDGEGFGSGASIAVQGVGPMGLLHVFKARIMGAGDIVALDRSDYRLAMARKFGADHTINVTGLAPAEVVARVRDLTEGRGADLVLECTGVSEAIPQGIEMGRRGGMYIVAGVFADVGTVTLNPHHIAARQLRLIGLCNHPPTGYVNSLKLLEKHQHAFPLRDFVTHRFSVGDADAAMAQAMKLDETMKVVITP</sequence>
<comment type="similarity">
    <text evidence="4">Belongs to the zinc-containing alcohol dehydrogenase family.</text>
</comment>
<dbReference type="RefSeq" id="WP_307435215.1">
    <property type="nucleotide sequence ID" value="NZ_JAUSVK010000001.1"/>
</dbReference>
<dbReference type="Pfam" id="PF08240">
    <property type="entry name" value="ADH_N"/>
    <property type="match status" value="1"/>
</dbReference>
<evidence type="ECO:0000256" key="4">
    <source>
        <dbReference type="RuleBase" id="RU361277"/>
    </source>
</evidence>
<dbReference type="SUPFAM" id="SSF51735">
    <property type="entry name" value="NAD(P)-binding Rossmann-fold domains"/>
    <property type="match status" value="1"/>
</dbReference>
<dbReference type="InterPro" id="IPR036291">
    <property type="entry name" value="NAD(P)-bd_dom_sf"/>
</dbReference>
<evidence type="ECO:0000256" key="1">
    <source>
        <dbReference type="ARBA" id="ARBA00022723"/>
    </source>
</evidence>
<keyword evidence="3 7" id="KW-0560">Oxidoreductase</keyword>
<evidence type="ECO:0000256" key="3">
    <source>
        <dbReference type="ARBA" id="ARBA00023002"/>
    </source>
</evidence>
<evidence type="ECO:0000256" key="2">
    <source>
        <dbReference type="ARBA" id="ARBA00022833"/>
    </source>
</evidence>
<feature type="domain" description="Alcohol dehydrogenase-like N-terminal" evidence="6">
    <location>
        <begin position="29"/>
        <end position="165"/>
    </location>
</feature>
<comment type="cofactor">
    <cofactor evidence="4">
        <name>Zn(2+)</name>
        <dbReference type="ChEBI" id="CHEBI:29105"/>
    </cofactor>
</comment>
<dbReference type="InterPro" id="IPR013154">
    <property type="entry name" value="ADH-like_N"/>
</dbReference>
<proteinExistence type="inferred from homology"/>
<dbReference type="PANTHER" id="PTHR43401:SF2">
    <property type="entry name" value="L-THREONINE 3-DEHYDROGENASE"/>
    <property type="match status" value="1"/>
</dbReference>
<keyword evidence="8" id="KW-1185">Reference proteome</keyword>
<keyword evidence="1 4" id="KW-0479">Metal-binding</keyword>
<organism evidence="7 8">
    <name type="scientific">Labrys monachus</name>
    <dbReference type="NCBI Taxonomy" id="217067"/>
    <lineage>
        <taxon>Bacteria</taxon>
        <taxon>Pseudomonadati</taxon>
        <taxon>Pseudomonadota</taxon>
        <taxon>Alphaproteobacteria</taxon>
        <taxon>Hyphomicrobiales</taxon>
        <taxon>Xanthobacteraceae</taxon>
        <taxon>Labrys</taxon>
    </lineage>
</organism>
<name>A0ABU0FMY0_9HYPH</name>
<dbReference type="SUPFAM" id="SSF50129">
    <property type="entry name" value="GroES-like"/>
    <property type="match status" value="1"/>
</dbReference>
<protein>
    <submittedName>
        <fullName evidence="7">L-iditol 2-dehydrogenase</fullName>
        <ecNumber evidence="7">1.1.1.14</ecNumber>
    </submittedName>
</protein>
<reference evidence="7 8" key="1">
    <citation type="submission" date="2023-07" db="EMBL/GenBank/DDBJ databases">
        <title>Genomic Encyclopedia of Type Strains, Phase IV (KMG-IV): sequencing the most valuable type-strain genomes for metagenomic binning, comparative biology and taxonomic classification.</title>
        <authorList>
            <person name="Goeker M."/>
        </authorList>
    </citation>
    <scope>NUCLEOTIDE SEQUENCE [LARGE SCALE GENOMIC DNA]</scope>
    <source>
        <strain evidence="7 8">DSM 5896</strain>
    </source>
</reference>
<feature type="domain" description="Alcohol dehydrogenase-like C-terminal" evidence="5">
    <location>
        <begin position="211"/>
        <end position="329"/>
    </location>
</feature>